<dbReference type="EMBL" id="CAKKTJ010000164">
    <property type="protein sequence ID" value="CAH0476836.1"/>
    <property type="molecule type" value="Genomic_DNA"/>
</dbReference>
<evidence type="ECO:0000313" key="3">
    <source>
        <dbReference type="Proteomes" id="UP001158986"/>
    </source>
</evidence>
<proteinExistence type="predicted"/>
<evidence type="ECO:0000313" key="4">
    <source>
        <dbReference type="Proteomes" id="UP001160483"/>
    </source>
</evidence>
<sequence length="148" mass="16757">MENLLNLLEKSCQEEDTDQELQHLLHLYDVLKPHKERGLDVFEVAFGIARLYETISIDATIWNVYMRVTTLGALAMCHENLKPTEDAENYFNDAISVYEEHCGHALESGFSEVDASESDISLLKNLNATATMIHYHFTANLLTPRALG</sequence>
<evidence type="ECO:0000313" key="1">
    <source>
        <dbReference type="EMBL" id="CAH0476836.1"/>
    </source>
</evidence>
<dbReference type="Proteomes" id="UP001160483">
    <property type="component" value="Unassembled WGS sequence"/>
</dbReference>
<evidence type="ECO:0000313" key="2">
    <source>
        <dbReference type="EMBL" id="CAH0517667.1"/>
    </source>
</evidence>
<organism evidence="1 4">
    <name type="scientific">Peronospora belbahrii</name>
    <dbReference type="NCBI Taxonomy" id="622444"/>
    <lineage>
        <taxon>Eukaryota</taxon>
        <taxon>Sar</taxon>
        <taxon>Stramenopiles</taxon>
        <taxon>Oomycota</taxon>
        <taxon>Peronosporomycetes</taxon>
        <taxon>Peronosporales</taxon>
        <taxon>Peronosporaceae</taxon>
        <taxon>Peronospora</taxon>
    </lineage>
</organism>
<keyword evidence="3" id="KW-1185">Reference proteome</keyword>
<evidence type="ECO:0008006" key="5">
    <source>
        <dbReference type="Google" id="ProtNLM"/>
    </source>
</evidence>
<gene>
    <name evidence="2" type="ORF">PBS001_LOCUS4261</name>
    <name evidence="1" type="ORF">PBS003_LOCUS3600</name>
</gene>
<reference evidence="1 3" key="1">
    <citation type="submission" date="2021-11" db="EMBL/GenBank/DDBJ databases">
        <authorList>
            <person name="Islam A."/>
            <person name="Islam S."/>
            <person name="Flora M.S."/>
            <person name="Rahman M."/>
            <person name="Ziaur R.M."/>
            <person name="Epstein J.H."/>
            <person name="Hassan M."/>
            <person name="Klassen M."/>
            <person name="Woodard K."/>
            <person name="Webb A."/>
            <person name="Webby R.J."/>
            <person name="El Zowalaty M.E."/>
        </authorList>
    </citation>
    <scope>NUCLEOTIDE SEQUENCE</scope>
    <source>
        <strain evidence="2">Pbs1</strain>
        <strain evidence="1">Pbs3</strain>
    </source>
</reference>
<dbReference type="AlphaFoldDB" id="A0AAU9KZ03"/>
<dbReference type="Proteomes" id="UP001158986">
    <property type="component" value="Unassembled WGS sequence"/>
</dbReference>
<name>A0AAU9KZ03_9STRA</name>
<accession>A0AAU9KZ03</accession>
<dbReference type="EMBL" id="CAKLCB010000248">
    <property type="protein sequence ID" value="CAH0517667.1"/>
    <property type="molecule type" value="Genomic_DNA"/>
</dbReference>
<comment type="caution">
    <text evidence="1">The sequence shown here is derived from an EMBL/GenBank/DDBJ whole genome shotgun (WGS) entry which is preliminary data.</text>
</comment>
<protein>
    <recommendedName>
        <fullName evidence="5">KIF-binding protein</fullName>
    </recommendedName>
</protein>